<evidence type="ECO:0000259" key="3">
    <source>
        <dbReference type="PROSITE" id="PS51371"/>
    </source>
</evidence>
<dbReference type="Gene3D" id="3.10.580.10">
    <property type="entry name" value="CBS-domain"/>
    <property type="match status" value="1"/>
</dbReference>
<evidence type="ECO:0000313" key="5">
    <source>
        <dbReference type="Proteomes" id="UP000189818"/>
    </source>
</evidence>
<dbReference type="SUPFAM" id="SSF54631">
    <property type="entry name" value="CBS-domain pair"/>
    <property type="match status" value="1"/>
</dbReference>
<dbReference type="PANTHER" id="PTHR43080">
    <property type="entry name" value="CBS DOMAIN-CONTAINING PROTEIN CBSX3, MITOCHONDRIAL"/>
    <property type="match status" value="1"/>
</dbReference>
<sequence length="144" mass="15299">MKVSDCMADDVRIIGPERSLQEAAQAMAEIDAGVLPVAEGDRLVGVITDRDIAIRAVARGLPPTTEIGKVMSAEVRYCFSDDDSEDVLENMGDIQVRRLPVLNRDKRLVGIVSITDLAAQGEAMLAGEALGAIGQPSALHSQSL</sequence>
<feature type="domain" description="CBS" evidence="3">
    <location>
        <begin position="71"/>
        <end position="130"/>
    </location>
</feature>
<feature type="domain" description="CBS" evidence="3">
    <location>
        <begin position="7"/>
        <end position="64"/>
    </location>
</feature>
<dbReference type="InterPro" id="IPR000644">
    <property type="entry name" value="CBS_dom"/>
</dbReference>
<dbReference type="Proteomes" id="UP000189818">
    <property type="component" value="Unassembled WGS sequence"/>
</dbReference>
<proteinExistence type="predicted"/>
<keyword evidence="5" id="KW-1185">Reference proteome</keyword>
<dbReference type="OrthoDB" id="9807125at2"/>
<keyword evidence="1 2" id="KW-0129">CBS domain</keyword>
<dbReference type="SMART" id="SM00116">
    <property type="entry name" value="CBS"/>
    <property type="match status" value="2"/>
</dbReference>
<dbReference type="Pfam" id="PF00571">
    <property type="entry name" value="CBS"/>
    <property type="match status" value="2"/>
</dbReference>
<dbReference type="PROSITE" id="PS51371">
    <property type="entry name" value="CBS"/>
    <property type="match status" value="2"/>
</dbReference>
<evidence type="ECO:0000256" key="1">
    <source>
        <dbReference type="ARBA" id="ARBA00023122"/>
    </source>
</evidence>
<reference evidence="5" key="1">
    <citation type="submission" date="2017-02" db="EMBL/GenBank/DDBJ databases">
        <authorList>
            <person name="Varghese N."/>
            <person name="Submissions S."/>
        </authorList>
    </citation>
    <scope>NUCLEOTIDE SEQUENCE [LARGE SCALE GENOMIC DNA]</scope>
    <source>
        <strain evidence="5">UM2</strain>
    </source>
</reference>
<dbReference type="CDD" id="cd04622">
    <property type="entry name" value="CBS_pair_HRP1_like"/>
    <property type="match status" value="1"/>
</dbReference>
<accession>A0A1T4ZXW9</accession>
<dbReference type="RefSeq" id="WP_079646323.1">
    <property type="nucleotide sequence ID" value="NZ_FUYM01000001.1"/>
</dbReference>
<dbReference type="InterPro" id="IPR046342">
    <property type="entry name" value="CBS_dom_sf"/>
</dbReference>
<dbReference type="STRING" id="439228.SAMN06295920_101371"/>
<gene>
    <name evidence="4" type="ORF">SAMN06295920_101371</name>
</gene>
<dbReference type="InterPro" id="IPR051257">
    <property type="entry name" value="Diverse_CBS-Domain"/>
</dbReference>
<evidence type="ECO:0000256" key="2">
    <source>
        <dbReference type="PROSITE-ProRule" id="PRU00703"/>
    </source>
</evidence>
<organism evidence="4 5">
    <name type="scientific">Rhizorhabdus histidinilytica</name>
    <dbReference type="NCBI Taxonomy" id="439228"/>
    <lineage>
        <taxon>Bacteria</taxon>
        <taxon>Pseudomonadati</taxon>
        <taxon>Pseudomonadota</taxon>
        <taxon>Alphaproteobacteria</taxon>
        <taxon>Sphingomonadales</taxon>
        <taxon>Sphingomonadaceae</taxon>
        <taxon>Rhizorhabdus</taxon>
    </lineage>
</organism>
<name>A0A1T4ZXW9_9SPHN</name>
<protein>
    <submittedName>
        <fullName evidence="4">CBS domain-containing protein</fullName>
    </submittedName>
</protein>
<evidence type="ECO:0000313" key="4">
    <source>
        <dbReference type="EMBL" id="SKB27651.1"/>
    </source>
</evidence>
<dbReference type="EMBL" id="FUYM01000001">
    <property type="protein sequence ID" value="SKB27651.1"/>
    <property type="molecule type" value="Genomic_DNA"/>
</dbReference>
<dbReference type="PANTHER" id="PTHR43080:SF2">
    <property type="entry name" value="CBS DOMAIN-CONTAINING PROTEIN"/>
    <property type="match status" value="1"/>
</dbReference>
<dbReference type="AlphaFoldDB" id="A0A1T4ZXW9"/>